<evidence type="ECO:0000256" key="1">
    <source>
        <dbReference type="SAM" id="Phobius"/>
    </source>
</evidence>
<accession>A0A934KNM8</accession>
<evidence type="ECO:0000313" key="4">
    <source>
        <dbReference type="Proteomes" id="UP000614410"/>
    </source>
</evidence>
<feature type="transmembrane region" description="Helical" evidence="1">
    <location>
        <begin position="6"/>
        <end position="24"/>
    </location>
</feature>
<sequence length="610" mass="63501">MRFLAPLLGLFGLAIPMVIALYVLRVRRRETTLSSTLLWRARVVDRQASVPWQRLRPSWLLLLQLLALAGLVVALTRPASVQAAKLGPDTVVVIDSSGTMQATDVAPSRFAAAITRARDLAGELGAGQRMTLVAMDSRPRVLAVSSGDHALLDQALDRLRAGNGVADLRGALALAAAAPGDARQRRVIVISDGVADSSGPAIDVPYSIEYDPVGAGSENLGISSITPQGGADDRAVAISVTNYGRSHHSTTVETRVDGHLVDASMIDVEPGAGRGLVVPIPASTRLVSATLSPHDALALDDTAVAIVRPAQTLHALLVTRQNLFLQRALALRADLHVEVVSPEAYRPDQTADLVVFDGLVPPQLPSQPFMLVGPPADVSLGVGAEVHPGQLRSAAPGDPLMTGLDLGGVRVAQARDLTGSTFGRPLIDAVSGPVLLLRDASPHAALLGFDLHASDLPLSPAFPVLIERLSEQLLPEQAPPQPVEPDSVVAIPVGVGGGSVQVTRPDGSGETLRSDAAAADVVISDTDQVGVYSLTVAGRGGSTTTSFAVDPLDPLRSSISPRASLSHVHQAGGGGPSPPAGSVLDELWPWLAAAVLLMLSGEWLVFHRGR</sequence>
<dbReference type="SMART" id="SM00327">
    <property type="entry name" value="VWA"/>
    <property type="match status" value="1"/>
</dbReference>
<evidence type="ECO:0000259" key="2">
    <source>
        <dbReference type="SMART" id="SM00327"/>
    </source>
</evidence>
<keyword evidence="1" id="KW-0472">Membrane</keyword>
<dbReference type="Pfam" id="PF07584">
    <property type="entry name" value="BatA"/>
    <property type="match status" value="1"/>
</dbReference>
<dbReference type="PANTHER" id="PTHR37464">
    <property type="entry name" value="BLL2463 PROTEIN"/>
    <property type="match status" value="1"/>
</dbReference>
<feature type="domain" description="VWFA" evidence="2">
    <location>
        <begin position="87"/>
        <end position="266"/>
    </location>
</feature>
<feature type="transmembrane region" description="Helical" evidence="1">
    <location>
        <begin position="59"/>
        <end position="76"/>
    </location>
</feature>
<keyword evidence="1" id="KW-0812">Transmembrane</keyword>
<dbReference type="Pfam" id="PF13519">
    <property type="entry name" value="VWA_2"/>
    <property type="match status" value="1"/>
</dbReference>
<dbReference type="Proteomes" id="UP000614410">
    <property type="component" value="Unassembled WGS sequence"/>
</dbReference>
<dbReference type="PANTHER" id="PTHR37464:SF1">
    <property type="entry name" value="BLL2463 PROTEIN"/>
    <property type="match status" value="1"/>
</dbReference>
<protein>
    <submittedName>
        <fullName evidence="3">VWA domain-containing protein</fullName>
    </submittedName>
</protein>
<dbReference type="EMBL" id="JAEKNN010000035">
    <property type="protein sequence ID" value="MBJ7609325.1"/>
    <property type="molecule type" value="Genomic_DNA"/>
</dbReference>
<dbReference type="InterPro" id="IPR002035">
    <property type="entry name" value="VWF_A"/>
</dbReference>
<dbReference type="SUPFAM" id="SSF53300">
    <property type="entry name" value="vWA-like"/>
    <property type="match status" value="1"/>
</dbReference>
<dbReference type="Gene3D" id="3.40.50.410">
    <property type="entry name" value="von Willebrand factor, type A domain"/>
    <property type="match status" value="1"/>
</dbReference>
<organism evidence="3 4">
    <name type="scientific">Candidatus Amunia macphersoniae</name>
    <dbReference type="NCBI Taxonomy" id="3127014"/>
    <lineage>
        <taxon>Bacteria</taxon>
        <taxon>Bacillati</taxon>
        <taxon>Candidatus Dormiibacterota</taxon>
        <taxon>Candidatus Dormibacteria</taxon>
        <taxon>Candidatus Aeolococcales</taxon>
        <taxon>Candidatus Aeolococcaceae</taxon>
        <taxon>Candidatus Amunia</taxon>
    </lineage>
</organism>
<proteinExistence type="predicted"/>
<keyword evidence="1" id="KW-1133">Transmembrane helix</keyword>
<dbReference type="InterPro" id="IPR024163">
    <property type="entry name" value="Aerotolerance_reg_N"/>
</dbReference>
<reference evidence="3 4" key="1">
    <citation type="submission" date="2020-10" db="EMBL/GenBank/DDBJ databases">
        <title>Ca. Dormibacterota MAGs.</title>
        <authorList>
            <person name="Montgomery K."/>
        </authorList>
    </citation>
    <scope>NUCLEOTIDE SEQUENCE [LARGE SCALE GENOMIC DNA]</scope>
    <source>
        <strain evidence="3">Mitchell_Peninsula_5</strain>
    </source>
</reference>
<evidence type="ECO:0000313" key="3">
    <source>
        <dbReference type="EMBL" id="MBJ7609325.1"/>
    </source>
</evidence>
<gene>
    <name evidence="3" type="ORF">JF887_07820</name>
</gene>
<name>A0A934KNM8_9BACT</name>
<comment type="caution">
    <text evidence="3">The sequence shown here is derived from an EMBL/GenBank/DDBJ whole genome shotgun (WGS) entry which is preliminary data.</text>
</comment>
<dbReference type="InterPro" id="IPR036465">
    <property type="entry name" value="vWFA_dom_sf"/>
</dbReference>
<dbReference type="AlphaFoldDB" id="A0A934KNM8"/>